<dbReference type="Proteomes" id="UP000008367">
    <property type="component" value="Unassembled WGS sequence"/>
</dbReference>
<evidence type="ECO:0000313" key="2">
    <source>
        <dbReference type="Proteomes" id="UP000008367"/>
    </source>
</evidence>
<protein>
    <submittedName>
        <fullName evidence="1">Uncharacterized protein</fullName>
    </submittedName>
</protein>
<dbReference type="AlphaFoldDB" id="A0A454CP45"/>
<accession>A0A454CP45</accession>
<reference evidence="1 2" key="1">
    <citation type="submission" date="2012-10" db="EMBL/GenBank/DDBJ databases">
        <title>Genome sequence of Vibrio Cholerae HENC-02.</title>
        <authorList>
            <person name="Eppinger M."/>
            <person name="Hasan N.A."/>
            <person name="Sengamalay N."/>
            <person name="Hine E."/>
            <person name="Su Q."/>
            <person name="Daugherty S.C."/>
            <person name="Young S."/>
            <person name="Sadzewicz L."/>
            <person name="Tallon L."/>
            <person name="Cebula T.A."/>
            <person name="Ravel J."/>
            <person name="Colwell R.R."/>
        </authorList>
    </citation>
    <scope>NUCLEOTIDE SEQUENCE [LARGE SCALE GENOMIC DNA]</scope>
    <source>
        <strain evidence="1 2">HENC-02</strain>
    </source>
</reference>
<organism evidence="1 2">
    <name type="scientific">Vibrio harveyi</name>
    <name type="common">Beneckea harveyi</name>
    <dbReference type="NCBI Taxonomy" id="669"/>
    <lineage>
        <taxon>Bacteria</taxon>
        <taxon>Pseudomonadati</taxon>
        <taxon>Pseudomonadota</taxon>
        <taxon>Gammaproteobacteria</taxon>
        <taxon>Vibrionales</taxon>
        <taxon>Vibrionaceae</taxon>
        <taxon>Vibrio</taxon>
    </lineage>
</organism>
<feature type="non-terminal residue" evidence="1">
    <location>
        <position position="30"/>
    </location>
</feature>
<gene>
    <name evidence="1" type="ORF">VCHENC02_5906</name>
</gene>
<dbReference type="EMBL" id="AJSR01002646">
    <property type="protein sequence ID" value="EKM28171.1"/>
    <property type="molecule type" value="Genomic_DNA"/>
</dbReference>
<evidence type="ECO:0000313" key="1">
    <source>
        <dbReference type="EMBL" id="EKM28171.1"/>
    </source>
</evidence>
<name>A0A454CP45_VIBHA</name>
<proteinExistence type="predicted"/>
<sequence>MSNMIIILFRVAAIMRHLNLKNDDPYRLFS</sequence>
<comment type="caution">
    <text evidence="1">The sequence shown here is derived from an EMBL/GenBank/DDBJ whole genome shotgun (WGS) entry which is preliminary data.</text>
</comment>